<feature type="signal peptide" evidence="4">
    <location>
        <begin position="1"/>
        <end position="25"/>
    </location>
</feature>
<dbReference type="Gene3D" id="2.60.40.10">
    <property type="entry name" value="Immunoglobulins"/>
    <property type="match status" value="1"/>
</dbReference>
<dbReference type="AlphaFoldDB" id="A0AAV1N4X2"/>
<keyword evidence="3" id="KW-0393">Immunoglobulin domain</keyword>
<sequence>MKLSSVVKALGSLCLLLADGSPVLGKAPQIIGPHNTHVKAKPGEVLLLHCDACTDSEDITLIYWLVNGLFPEEANSDGRITELEESTLEDGKILQRSLLLKNVTSGDLRSNFTCVVTNSIGMGQKTITLSATKSDCRTRRKRRN</sequence>
<evidence type="ECO:0000256" key="2">
    <source>
        <dbReference type="ARBA" id="ARBA00023180"/>
    </source>
</evidence>
<feature type="chain" id="PRO_5043841662" evidence="4">
    <location>
        <begin position="26"/>
        <end position="144"/>
    </location>
</feature>
<evidence type="ECO:0000313" key="7">
    <source>
        <dbReference type="Proteomes" id="UP001314229"/>
    </source>
</evidence>
<dbReference type="InterPro" id="IPR055139">
    <property type="entry name" value="IL18BP-like_dom"/>
</dbReference>
<dbReference type="PROSITE" id="PS50835">
    <property type="entry name" value="IG_LIKE"/>
    <property type="match status" value="1"/>
</dbReference>
<dbReference type="EMBL" id="CAWUFR010000014">
    <property type="protein sequence ID" value="CAK6953672.1"/>
    <property type="molecule type" value="Genomic_DNA"/>
</dbReference>
<keyword evidence="2" id="KW-0325">Glycoprotein</keyword>
<evidence type="ECO:0000256" key="3">
    <source>
        <dbReference type="ARBA" id="ARBA00023319"/>
    </source>
</evidence>
<dbReference type="InterPro" id="IPR007110">
    <property type="entry name" value="Ig-like_dom"/>
</dbReference>
<keyword evidence="1" id="KW-1015">Disulfide bond</keyword>
<feature type="domain" description="Ig-like" evidence="5">
    <location>
        <begin position="28"/>
        <end position="130"/>
    </location>
</feature>
<name>A0AAV1N4X2_SCOSC</name>
<dbReference type="PANTHER" id="PTHR11890">
    <property type="entry name" value="INTERLEUKIN-1 RECEPTOR FAMILY MEMBER"/>
    <property type="match status" value="1"/>
</dbReference>
<protein>
    <submittedName>
        <fullName evidence="6">Interleukin-18 receptor 1-like isoform X2</fullName>
    </submittedName>
</protein>
<dbReference type="InterPro" id="IPR036179">
    <property type="entry name" value="Ig-like_dom_sf"/>
</dbReference>
<dbReference type="PANTHER" id="PTHR11890:SF44">
    <property type="entry name" value="X-LINKED INTERLEUKIN-1 RECEPTOR ACCESSORY PROTEIN-LIKE 2"/>
    <property type="match status" value="1"/>
</dbReference>
<keyword evidence="4" id="KW-0732">Signal</keyword>
<dbReference type="InterPro" id="IPR013783">
    <property type="entry name" value="Ig-like_fold"/>
</dbReference>
<evidence type="ECO:0000259" key="5">
    <source>
        <dbReference type="PROSITE" id="PS50835"/>
    </source>
</evidence>
<proteinExistence type="predicted"/>
<keyword evidence="7" id="KW-1185">Reference proteome</keyword>
<comment type="caution">
    <text evidence="6">The sequence shown here is derived from an EMBL/GenBank/DDBJ whole genome shotgun (WGS) entry which is preliminary data.</text>
</comment>
<evidence type="ECO:0000256" key="1">
    <source>
        <dbReference type="ARBA" id="ARBA00023157"/>
    </source>
</evidence>
<evidence type="ECO:0000256" key="4">
    <source>
        <dbReference type="SAM" id="SignalP"/>
    </source>
</evidence>
<gene>
    <name evidence="6" type="ORF">FSCOSCO3_A016897</name>
</gene>
<dbReference type="Proteomes" id="UP001314229">
    <property type="component" value="Unassembled WGS sequence"/>
</dbReference>
<organism evidence="6 7">
    <name type="scientific">Scomber scombrus</name>
    <name type="common">Atlantic mackerel</name>
    <name type="synonym">Scomber vernalis</name>
    <dbReference type="NCBI Taxonomy" id="13677"/>
    <lineage>
        <taxon>Eukaryota</taxon>
        <taxon>Metazoa</taxon>
        <taxon>Chordata</taxon>
        <taxon>Craniata</taxon>
        <taxon>Vertebrata</taxon>
        <taxon>Euteleostomi</taxon>
        <taxon>Actinopterygii</taxon>
        <taxon>Neopterygii</taxon>
        <taxon>Teleostei</taxon>
        <taxon>Neoteleostei</taxon>
        <taxon>Acanthomorphata</taxon>
        <taxon>Pelagiaria</taxon>
        <taxon>Scombriformes</taxon>
        <taxon>Scombridae</taxon>
        <taxon>Scomber</taxon>
    </lineage>
</organism>
<accession>A0AAV1N4X2</accession>
<dbReference type="InterPro" id="IPR015621">
    <property type="entry name" value="IL-1_rcpt_fam"/>
</dbReference>
<reference evidence="6 7" key="1">
    <citation type="submission" date="2024-01" db="EMBL/GenBank/DDBJ databases">
        <authorList>
            <person name="Alioto T."/>
            <person name="Alioto T."/>
            <person name="Gomez Garrido J."/>
        </authorList>
    </citation>
    <scope>NUCLEOTIDE SEQUENCE [LARGE SCALE GENOMIC DNA]</scope>
</reference>
<dbReference type="SUPFAM" id="SSF48726">
    <property type="entry name" value="Immunoglobulin"/>
    <property type="match status" value="1"/>
</dbReference>
<keyword evidence="6" id="KW-0675">Receptor</keyword>
<dbReference type="Pfam" id="PF22009">
    <property type="entry name" value="YLDV-IL18BP-like"/>
    <property type="match status" value="1"/>
</dbReference>
<evidence type="ECO:0000313" key="6">
    <source>
        <dbReference type="EMBL" id="CAK6953672.1"/>
    </source>
</evidence>